<name>A0A6L6Q551_9BURK</name>
<dbReference type="Pfam" id="PF19657">
    <property type="entry name" value="DUF6160"/>
    <property type="match status" value="1"/>
</dbReference>
<feature type="chain" id="PRO_5027035935" description="DUF6160 domain-containing protein" evidence="1">
    <location>
        <begin position="19"/>
        <end position="170"/>
    </location>
</feature>
<dbReference type="EMBL" id="WNLA01000019">
    <property type="protein sequence ID" value="MTW05023.1"/>
    <property type="molecule type" value="Genomic_DNA"/>
</dbReference>
<accession>A0A6L6Q551</accession>
<evidence type="ECO:0000259" key="2">
    <source>
        <dbReference type="Pfam" id="PF19657"/>
    </source>
</evidence>
<evidence type="ECO:0000256" key="1">
    <source>
        <dbReference type="SAM" id="SignalP"/>
    </source>
</evidence>
<evidence type="ECO:0000313" key="4">
    <source>
        <dbReference type="Proteomes" id="UP000484015"/>
    </source>
</evidence>
<sequence length="170" mass="17296">MKLIKTAAAFALSTLAFAASAMTPIQDADLSAVSGQDGVSIAANLNVNIGSFTYTDTDKADPTTGFGGGSVSFNGIKVTGLIAATLDIVNAKQFGAEMTALGVNVPSAVAAKFHDGTSDVVKIAIPNVGTTNLLNMSVDSIKMGNSAASFGSFAMKDIDLRGTAVYIWAH</sequence>
<dbReference type="RefSeq" id="WP_155441371.1">
    <property type="nucleotide sequence ID" value="NZ_WNLA01000019.1"/>
</dbReference>
<feature type="domain" description="DUF6160" evidence="2">
    <location>
        <begin position="1"/>
        <end position="86"/>
    </location>
</feature>
<dbReference type="AlphaFoldDB" id="A0A6L6Q551"/>
<gene>
    <name evidence="3" type="ORF">GM668_23380</name>
</gene>
<dbReference type="Proteomes" id="UP000484015">
    <property type="component" value="Unassembled WGS sequence"/>
</dbReference>
<reference evidence="3 4" key="1">
    <citation type="submission" date="2019-11" db="EMBL/GenBank/DDBJ databases">
        <title>Type strains purchased from KCTC, JCM and DSMZ.</title>
        <authorList>
            <person name="Lu H."/>
        </authorList>
    </citation>
    <scope>NUCLEOTIDE SEQUENCE [LARGE SCALE GENOMIC DNA]</scope>
    <source>
        <strain evidence="3 4">KCTC 42409</strain>
    </source>
</reference>
<keyword evidence="4" id="KW-1185">Reference proteome</keyword>
<feature type="signal peptide" evidence="1">
    <location>
        <begin position="1"/>
        <end position="18"/>
    </location>
</feature>
<dbReference type="OrthoDB" id="8755875at2"/>
<protein>
    <recommendedName>
        <fullName evidence="2">DUF6160 domain-containing protein</fullName>
    </recommendedName>
</protein>
<dbReference type="InterPro" id="IPR046158">
    <property type="entry name" value="DUF6160"/>
</dbReference>
<organism evidence="3 4">
    <name type="scientific">Pseudoduganella ginsengisoli</name>
    <dbReference type="NCBI Taxonomy" id="1462440"/>
    <lineage>
        <taxon>Bacteria</taxon>
        <taxon>Pseudomonadati</taxon>
        <taxon>Pseudomonadota</taxon>
        <taxon>Betaproteobacteria</taxon>
        <taxon>Burkholderiales</taxon>
        <taxon>Oxalobacteraceae</taxon>
        <taxon>Telluria group</taxon>
        <taxon>Pseudoduganella</taxon>
    </lineage>
</organism>
<comment type="caution">
    <text evidence="3">The sequence shown here is derived from an EMBL/GenBank/DDBJ whole genome shotgun (WGS) entry which is preliminary data.</text>
</comment>
<proteinExistence type="predicted"/>
<keyword evidence="1" id="KW-0732">Signal</keyword>
<evidence type="ECO:0000313" key="3">
    <source>
        <dbReference type="EMBL" id="MTW05023.1"/>
    </source>
</evidence>